<accession>A0ABP4RRE0</accession>
<dbReference type="Proteomes" id="UP001499851">
    <property type="component" value="Unassembled WGS sequence"/>
</dbReference>
<gene>
    <name evidence="2" type="ORF">GCM10009830_01690</name>
</gene>
<dbReference type="GO" id="GO:0004497">
    <property type="term" value="F:monooxygenase activity"/>
    <property type="evidence" value="ECO:0007669"/>
    <property type="project" value="UniProtKB-KW"/>
</dbReference>
<reference evidence="3" key="1">
    <citation type="journal article" date="2019" name="Int. J. Syst. Evol. Microbiol.">
        <title>The Global Catalogue of Microorganisms (GCM) 10K type strain sequencing project: providing services to taxonomists for standard genome sequencing and annotation.</title>
        <authorList>
            <consortium name="The Broad Institute Genomics Platform"/>
            <consortium name="The Broad Institute Genome Sequencing Center for Infectious Disease"/>
            <person name="Wu L."/>
            <person name="Ma J."/>
        </authorList>
    </citation>
    <scope>NUCLEOTIDE SEQUENCE [LARGE SCALE GENOMIC DNA]</scope>
    <source>
        <strain evidence="3">JCM 16001</strain>
    </source>
</reference>
<dbReference type="SUPFAM" id="SSF51905">
    <property type="entry name" value="FAD/NAD(P)-binding domain"/>
    <property type="match status" value="1"/>
</dbReference>
<comment type="caution">
    <text evidence="2">The sequence shown here is derived from an EMBL/GenBank/DDBJ whole genome shotgun (WGS) entry which is preliminary data.</text>
</comment>
<evidence type="ECO:0000313" key="3">
    <source>
        <dbReference type="Proteomes" id="UP001499851"/>
    </source>
</evidence>
<dbReference type="InterPro" id="IPR036188">
    <property type="entry name" value="FAD/NAD-bd_sf"/>
</dbReference>
<dbReference type="PANTHER" id="PTHR46865:SF2">
    <property type="entry name" value="MONOOXYGENASE"/>
    <property type="match status" value="1"/>
</dbReference>
<dbReference type="PANTHER" id="PTHR46865">
    <property type="entry name" value="OXIDOREDUCTASE-RELATED"/>
    <property type="match status" value="1"/>
</dbReference>
<evidence type="ECO:0000313" key="2">
    <source>
        <dbReference type="EMBL" id="GAA1660297.1"/>
    </source>
</evidence>
<dbReference type="Gene3D" id="3.30.9.10">
    <property type="entry name" value="D-Amino Acid Oxidase, subunit A, domain 2"/>
    <property type="match status" value="1"/>
</dbReference>
<keyword evidence="3" id="KW-1185">Reference proteome</keyword>
<dbReference type="PRINTS" id="PR00420">
    <property type="entry name" value="RNGMNOXGNASE"/>
</dbReference>
<keyword evidence="2" id="KW-0560">Oxidoreductase</keyword>
<feature type="domain" description="FAD-binding" evidence="1">
    <location>
        <begin position="6"/>
        <end position="338"/>
    </location>
</feature>
<dbReference type="EMBL" id="BAAAQF010000002">
    <property type="protein sequence ID" value="GAA1660297.1"/>
    <property type="molecule type" value="Genomic_DNA"/>
</dbReference>
<sequence length="392" mass="41885">MTAVRNVLISGASIAGPALAHWLGRRGIRAVVVEKAASRRTGGYAIDLRGKAVDVAERMGVLDGVRAAKTGITGVAMVDADGRTRASFGAGLVSAEERSLEILRGDLVGLLHDAAPDAEYRYGDSIESMKDLGDGVSVRFASGGEESFDLVVGADGLHSNTRALAFGPERPFRRFLDSYVSIATVPNRLELNGEARLFNTPGRLAALYHTPRSEGAKALLLHRTRMESEVDRQAPAAQREHLREVFGGMGWETDRILADFADAPDFYFDSVTQIRMGAWSKGRVVLLGDAGYCPSPMSGQGTSLALVGAYILAAELAGRDEPGPALAAYERRMRPYATANQGIADPGLDFLVPKSGFAIGARNALLRSGPLLRFLSRFDSRLSHAAEAVSLD</sequence>
<dbReference type="InterPro" id="IPR002938">
    <property type="entry name" value="FAD-bd"/>
</dbReference>
<dbReference type="InterPro" id="IPR051704">
    <property type="entry name" value="FAD_aromatic-hydroxylase"/>
</dbReference>
<dbReference type="Gene3D" id="3.50.50.60">
    <property type="entry name" value="FAD/NAD(P)-binding domain"/>
    <property type="match status" value="1"/>
</dbReference>
<evidence type="ECO:0000259" key="1">
    <source>
        <dbReference type="Pfam" id="PF01494"/>
    </source>
</evidence>
<dbReference type="Pfam" id="PF01494">
    <property type="entry name" value="FAD_binding_3"/>
    <property type="match status" value="1"/>
</dbReference>
<organism evidence="2 3">
    <name type="scientific">Glycomyces endophyticus</name>
    <dbReference type="NCBI Taxonomy" id="480996"/>
    <lineage>
        <taxon>Bacteria</taxon>
        <taxon>Bacillati</taxon>
        <taxon>Actinomycetota</taxon>
        <taxon>Actinomycetes</taxon>
        <taxon>Glycomycetales</taxon>
        <taxon>Glycomycetaceae</taxon>
        <taxon>Glycomyces</taxon>
    </lineage>
</organism>
<protein>
    <submittedName>
        <fullName evidence="2">FAD-dependent monooxygenase</fullName>
    </submittedName>
</protein>
<proteinExistence type="predicted"/>
<dbReference type="RefSeq" id="WP_344480572.1">
    <property type="nucleotide sequence ID" value="NZ_BAAAQF010000002.1"/>
</dbReference>
<name>A0ABP4RRE0_9ACTN</name>
<keyword evidence="2" id="KW-0503">Monooxygenase</keyword>